<dbReference type="Proteomes" id="UP000019132">
    <property type="component" value="Unassembled WGS sequence"/>
</dbReference>
<proteinExistence type="predicted"/>
<dbReference type="HOGENOM" id="CLU_3352239_0_0_1"/>
<dbReference type="InParanoid" id="K3X0B0"/>
<evidence type="ECO:0000313" key="2">
    <source>
        <dbReference type="Proteomes" id="UP000019132"/>
    </source>
</evidence>
<dbReference type="AlphaFoldDB" id="K3X0B0"/>
<reference evidence="1" key="3">
    <citation type="submission" date="2015-02" db="UniProtKB">
        <authorList>
            <consortium name="EnsemblProtists"/>
        </authorList>
    </citation>
    <scope>IDENTIFICATION</scope>
    <source>
        <strain evidence="1">DAOM BR144</strain>
    </source>
</reference>
<evidence type="ECO:0000313" key="1">
    <source>
        <dbReference type="EnsemblProtists" id="PYU1_T010659"/>
    </source>
</evidence>
<accession>K3X0B0</accession>
<name>K3X0B0_GLOUD</name>
<reference evidence="2" key="1">
    <citation type="journal article" date="2010" name="Genome Biol.">
        <title>Genome sequence of the necrotrophic plant pathogen Pythium ultimum reveals original pathogenicity mechanisms and effector repertoire.</title>
        <authorList>
            <person name="Levesque C.A."/>
            <person name="Brouwer H."/>
            <person name="Cano L."/>
            <person name="Hamilton J.P."/>
            <person name="Holt C."/>
            <person name="Huitema E."/>
            <person name="Raffaele S."/>
            <person name="Robideau G.P."/>
            <person name="Thines M."/>
            <person name="Win J."/>
            <person name="Zerillo M.M."/>
            <person name="Beakes G.W."/>
            <person name="Boore J.L."/>
            <person name="Busam D."/>
            <person name="Dumas B."/>
            <person name="Ferriera S."/>
            <person name="Fuerstenberg S.I."/>
            <person name="Gachon C.M."/>
            <person name="Gaulin E."/>
            <person name="Govers F."/>
            <person name="Grenville-Briggs L."/>
            <person name="Horner N."/>
            <person name="Hostetler J."/>
            <person name="Jiang R.H."/>
            <person name="Johnson J."/>
            <person name="Krajaejun T."/>
            <person name="Lin H."/>
            <person name="Meijer H.J."/>
            <person name="Moore B."/>
            <person name="Morris P."/>
            <person name="Phuntmart V."/>
            <person name="Puiu D."/>
            <person name="Shetty J."/>
            <person name="Stajich J.E."/>
            <person name="Tripathy S."/>
            <person name="Wawra S."/>
            <person name="van West P."/>
            <person name="Whitty B.R."/>
            <person name="Coutinho P.M."/>
            <person name="Henrissat B."/>
            <person name="Martin F."/>
            <person name="Thomas P.D."/>
            <person name="Tyler B.M."/>
            <person name="De Vries R.P."/>
            <person name="Kamoun S."/>
            <person name="Yandell M."/>
            <person name="Tisserat N."/>
            <person name="Buell C.R."/>
        </authorList>
    </citation>
    <scope>NUCLEOTIDE SEQUENCE</scope>
    <source>
        <strain evidence="2">DAOM:BR144</strain>
    </source>
</reference>
<reference evidence="2" key="2">
    <citation type="submission" date="2010-04" db="EMBL/GenBank/DDBJ databases">
        <authorList>
            <person name="Buell R."/>
            <person name="Hamilton J."/>
            <person name="Hostetler J."/>
        </authorList>
    </citation>
    <scope>NUCLEOTIDE SEQUENCE [LARGE SCALE GENOMIC DNA]</scope>
    <source>
        <strain evidence="2">DAOM:BR144</strain>
    </source>
</reference>
<dbReference type="EnsemblProtists" id="PYU1_T010659">
    <property type="protein sequence ID" value="PYU1_T010659"/>
    <property type="gene ID" value="PYU1_G010636"/>
</dbReference>
<keyword evidence="2" id="KW-1185">Reference proteome</keyword>
<protein>
    <submittedName>
        <fullName evidence="1">Uncharacterized protein</fullName>
    </submittedName>
</protein>
<sequence>MKFGSGFSVPPPMNPAAPEFTGEELSVVLELMKDSYC</sequence>
<dbReference type="EMBL" id="GL376592">
    <property type="status" value="NOT_ANNOTATED_CDS"/>
    <property type="molecule type" value="Genomic_DNA"/>
</dbReference>
<organism evidence="1 2">
    <name type="scientific">Globisporangium ultimum (strain ATCC 200006 / CBS 805.95 / DAOM BR144)</name>
    <name type="common">Pythium ultimum</name>
    <dbReference type="NCBI Taxonomy" id="431595"/>
    <lineage>
        <taxon>Eukaryota</taxon>
        <taxon>Sar</taxon>
        <taxon>Stramenopiles</taxon>
        <taxon>Oomycota</taxon>
        <taxon>Peronosporomycetes</taxon>
        <taxon>Pythiales</taxon>
        <taxon>Pythiaceae</taxon>
        <taxon>Globisporangium</taxon>
    </lineage>
</organism>
<dbReference type="VEuPathDB" id="FungiDB:PYU1_G010636"/>